<evidence type="ECO:0000313" key="5">
    <source>
        <dbReference type="EMBL" id="GIP52776.1"/>
    </source>
</evidence>
<comment type="similarity">
    <text evidence="1">Belongs to the GSP E family.</text>
</comment>
<evidence type="ECO:0000256" key="2">
    <source>
        <dbReference type="ARBA" id="ARBA00022741"/>
    </source>
</evidence>
<evidence type="ECO:0000256" key="3">
    <source>
        <dbReference type="ARBA" id="ARBA00022840"/>
    </source>
</evidence>
<dbReference type="Gene3D" id="3.30.450.90">
    <property type="match status" value="1"/>
</dbReference>
<proteinExistence type="inferred from homology"/>
<feature type="domain" description="AAA+ ATPase" evidence="4">
    <location>
        <begin position="309"/>
        <end position="432"/>
    </location>
</feature>
<gene>
    <name evidence="5" type="ORF">J42TS3_18110</name>
</gene>
<sequence length="562" mass="62810">MYTIKKRLGELLLESGIITEAQLQTALEEQRSTKKKLGDVLLSQGVLTEHQLIEVLEFQLGIPHVTLSRFQIDPKLSQIIPETMAKRYQVMPIRVDGRKLMVAMADPLDLFVIDDLRMSTGFTIEPAIIARGELQRGIARLYGLQDSMNEMIKDLGSGDGPIEVEQSVITDEESPVVRLVHQMIEQAVRLGASDIHVDPMDTQVAIRYRIDGMLRSERSIPKTMQGVITARLKILGNLNIAERRLPQDGRIKMMIDGKQIDIRISSLPTVHGEKVVMRLLDLATGVKALDKLGMTEHNQGLFRRMIEKQHGIVLLTGPTGSGKTTTLYSALQHLNREQNNIITIEDPVEYMLEGVNQMQVHPAAGLTFAKGLRSILRQDPNIIMVGEIRDYETAEISIRASLTGHLVFSTLHTNDAVSTIVRLRDMGVEPYLISSSLIGVVAQRLVRRICPDCAAAYVPDVKERIYLERLGITVDKLHHGKGCGTCGKSGYRGRMAIHEVLWIDDELRDSIVNGTPITELRKHAAKLGMRTLFEDGIEKMIAGHTTLQEILREAGDEEEVRQ</sequence>
<dbReference type="Proteomes" id="UP000679992">
    <property type="component" value="Unassembled WGS sequence"/>
</dbReference>
<evidence type="ECO:0000259" key="4">
    <source>
        <dbReference type="SMART" id="SM00382"/>
    </source>
</evidence>
<dbReference type="InterPro" id="IPR027417">
    <property type="entry name" value="P-loop_NTPase"/>
</dbReference>
<dbReference type="CDD" id="cd01129">
    <property type="entry name" value="PulE-GspE-like"/>
    <property type="match status" value="1"/>
</dbReference>
<keyword evidence="6" id="KW-1185">Reference proteome</keyword>
<evidence type="ECO:0000313" key="6">
    <source>
        <dbReference type="Proteomes" id="UP000679992"/>
    </source>
</evidence>
<dbReference type="SUPFAM" id="SSF52540">
    <property type="entry name" value="P-loop containing nucleoside triphosphate hydrolases"/>
    <property type="match status" value="1"/>
</dbReference>
<keyword evidence="3" id="KW-0067">ATP-binding</keyword>
<name>A0ABQ4M9V6_9BACL</name>
<dbReference type="Gene3D" id="3.30.300.160">
    <property type="entry name" value="Type II secretion system, protein E, N-terminal domain"/>
    <property type="match status" value="1"/>
</dbReference>
<dbReference type="RefSeq" id="WP_213654493.1">
    <property type="nucleotide sequence ID" value="NZ_BOSL01000004.1"/>
</dbReference>
<dbReference type="PANTHER" id="PTHR30258">
    <property type="entry name" value="TYPE II SECRETION SYSTEM PROTEIN GSPE-RELATED"/>
    <property type="match status" value="1"/>
</dbReference>
<evidence type="ECO:0000256" key="1">
    <source>
        <dbReference type="ARBA" id="ARBA00006611"/>
    </source>
</evidence>
<dbReference type="InterPro" id="IPR007831">
    <property type="entry name" value="T2SS_GspE_N"/>
</dbReference>
<dbReference type="SMART" id="SM00382">
    <property type="entry name" value="AAA"/>
    <property type="match status" value="1"/>
</dbReference>
<dbReference type="EMBL" id="BOSL01000004">
    <property type="protein sequence ID" value="GIP52776.1"/>
    <property type="molecule type" value="Genomic_DNA"/>
</dbReference>
<dbReference type="InterPro" id="IPR003593">
    <property type="entry name" value="AAA+_ATPase"/>
</dbReference>
<keyword evidence="2" id="KW-0547">Nucleotide-binding</keyword>
<dbReference type="InterPro" id="IPR001482">
    <property type="entry name" value="T2SS/T4SS_dom"/>
</dbReference>
<dbReference type="Gene3D" id="3.40.50.300">
    <property type="entry name" value="P-loop containing nucleotide triphosphate hydrolases"/>
    <property type="match status" value="1"/>
</dbReference>
<protein>
    <submittedName>
        <fullName evidence="5">Type II secretion system protein E</fullName>
    </submittedName>
</protein>
<dbReference type="Pfam" id="PF00437">
    <property type="entry name" value="T2SSE"/>
    <property type="match status" value="1"/>
</dbReference>
<organism evidence="5 6">
    <name type="scientific">Paenibacillus vini</name>
    <dbReference type="NCBI Taxonomy" id="1476024"/>
    <lineage>
        <taxon>Bacteria</taxon>
        <taxon>Bacillati</taxon>
        <taxon>Bacillota</taxon>
        <taxon>Bacilli</taxon>
        <taxon>Bacillales</taxon>
        <taxon>Paenibacillaceae</taxon>
        <taxon>Paenibacillus</taxon>
    </lineage>
</organism>
<dbReference type="InterPro" id="IPR037257">
    <property type="entry name" value="T2SS_E_N_sf"/>
</dbReference>
<comment type="caution">
    <text evidence="5">The sequence shown here is derived from an EMBL/GenBank/DDBJ whole genome shotgun (WGS) entry which is preliminary data.</text>
</comment>
<dbReference type="SUPFAM" id="SSF160246">
    <property type="entry name" value="EspE N-terminal domain-like"/>
    <property type="match status" value="1"/>
</dbReference>
<reference evidence="5 6" key="1">
    <citation type="submission" date="2021-03" db="EMBL/GenBank/DDBJ databases">
        <title>Antimicrobial resistance genes in bacteria isolated from Japanese honey, and their potential for conferring macrolide and lincosamide resistance in the American foulbrood pathogen Paenibacillus larvae.</title>
        <authorList>
            <person name="Okamoto M."/>
            <person name="Kumagai M."/>
            <person name="Kanamori H."/>
            <person name="Takamatsu D."/>
        </authorList>
    </citation>
    <scope>NUCLEOTIDE SEQUENCE [LARGE SCALE GENOMIC DNA]</scope>
    <source>
        <strain evidence="5 6">J42TS3</strain>
    </source>
</reference>
<accession>A0ABQ4M9V6</accession>
<dbReference type="Pfam" id="PF05157">
    <property type="entry name" value="MshEN"/>
    <property type="match status" value="1"/>
</dbReference>
<dbReference type="PANTHER" id="PTHR30258:SF1">
    <property type="entry name" value="PROTEIN TRANSPORT PROTEIN HOFB HOMOLOG"/>
    <property type="match status" value="1"/>
</dbReference>